<dbReference type="GO" id="GO:0004803">
    <property type="term" value="F:transposase activity"/>
    <property type="evidence" value="ECO:0007669"/>
    <property type="project" value="InterPro"/>
</dbReference>
<evidence type="ECO:0000256" key="3">
    <source>
        <dbReference type="ARBA" id="ARBA00023125"/>
    </source>
</evidence>
<evidence type="ECO:0000256" key="1">
    <source>
        <dbReference type="ARBA" id="ARBA00009964"/>
    </source>
</evidence>
<protein>
    <submittedName>
        <fullName evidence="8">IS3 family transposase</fullName>
    </submittedName>
</protein>
<dbReference type="KEGG" id="tcd:AAIA72_09125"/>
<dbReference type="EMBL" id="CP154858">
    <property type="protein sequence ID" value="XDT70973.1"/>
    <property type="molecule type" value="Genomic_DNA"/>
</dbReference>
<dbReference type="Pfam" id="PF13333">
    <property type="entry name" value="rve_2"/>
    <property type="match status" value="1"/>
</dbReference>
<accession>A0AB39URG7</accession>
<comment type="similarity">
    <text evidence="1">Belongs to the transposase 8 family.</text>
</comment>
<feature type="coiled-coil region" evidence="6">
    <location>
        <begin position="56"/>
        <end position="83"/>
    </location>
</feature>
<sequence length="387" mass="44226">MARKNTQGKSTRKRYSEDFKKEALALADSVGISAAAKELGLHESQLYNWRSKARQAQGQSEAEQQLAAENARLKRQLAQQAEELAIFKKGGGVLRQEPEVKYVFMQAHEGEFRLKTMSRVLCVSRSGYYAWRRRQVARSARQHRREATDQAVSESFWQKKGRYGAPRLVAEMAENGHALNRKTIAKSLQRQGLRARAARKFKATTQSKHNLPVAPNLLEQKFEATAPNQKWVGDITYLWTDEGWLYLAVVIDLFSRMVVGWSMSERMTADLVCNALGMALWRRGMPEGVIVHSDRGSQYCSRDYQKLIRAHNLRCSMSAKGNCYDNACAESFFHSLKVEAIHGEPFRTREQMRRAVFEYIEVDYNRDRRHSANGNLSPGKFEALKVA</sequence>
<dbReference type="Pfam" id="PF01527">
    <property type="entry name" value="HTH_Tnp_1"/>
    <property type="match status" value="1"/>
</dbReference>
<dbReference type="AlphaFoldDB" id="A0AB39URG7"/>
<dbReference type="Gene3D" id="3.30.420.10">
    <property type="entry name" value="Ribonuclease H-like superfamily/Ribonuclease H"/>
    <property type="match status" value="1"/>
</dbReference>
<dbReference type="InterPro" id="IPR001584">
    <property type="entry name" value="Integrase_cat-core"/>
</dbReference>
<dbReference type="InterPro" id="IPR009057">
    <property type="entry name" value="Homeodomain-like_sf"/>
</dbReference>
<dbReference type="SUPFAM" id="SSF46689">
    <property type="entry name" value="Homeodomain-like"/>
    <property type="match status" value="1"/>
</dbReference>
<organism evidence="8">
    <name type="scientific">Thermohahella caldifontis</name>
    <dbReference type="NCBI Taxonomy" id="3142973"/>
    <lineage>
        <taxon>Bacteria</taxon>
        <taxon>Pseudomonadati</taxon>
        <taxon>Pseudomonadota</taxon>
        <taxon>Gammaproteobacteria</taxon>
        <taxon>Oceanospirillales</taxon>
        <taxon>Hahellaceae</taxon>
        <taxon>Thermohahella</taxon>
    </lineage>
</organism>
<keyword evidence="2" id="KW-0815">Transposition</keyword>
<dbReference type="GO" id="GO:0015074">
    <property type="term" value="P:DNA integration"/>
    <property type="evidence" value="ECO:0007669"/>
    <property type="project" value="InterPro"/>
</dbReference>
<dbReference type="RefSeq" id="WP_369600014.1">
    <property type="nucleotide sequence ID" value="NZ_CP154858.1"/>
</dbReference>
<dbReference type="GO" id="GO:0003677">
    <property type="term" value="F:DNA binding"/>
    <property type="evidence" value="ECO:0007669"/>
    <property type="project" value="UniProtKB-KW"/>
</dbReference>
<comment type="function">
    <text evidence="4">Involved in the transposition of the insertion sequence IS3.</text>
</comment>
<keyword evidence="6" id="KW-0175">Coiled coil</keyword>
<dbReference type="NCBIfam" id="NF033516">
    <property type="entry name" value="transpos_IS3"/>
    <property type="match status" value="1"/>
</dbReference>
<keyword evidence="3" id="KW-0238">DNA-binding</keyword>
<proteinExistence type="inferred from homology"/>
<dbReference type="Gene3D" id="1.10.10.60">
    <property type="entry name" value="Homeodomain-like"/>
    <property type="match status" value="1"/>
</dbReference>
<dbReference type="InterPro" id="IPR036397">
    <property type="entry name" value="RNaseH_sf"/>
</dbReference>
<comment type="similarity">
    <text evidence="5">Belongs to the transposase IS3/IS150/IS904 family.</text>
</comment>
<name>A0AB39URG7_9GAMM</name>
<dbReference type="PANTHER" id="PTHR46889:SF6">
    <property type="entry name" value="TRANSPOSASE INSF FOR INSERTION SEQUENCE IS3B"/>
    <property type="match status" value="1"/>
</dbReference>
<feature type="domain" description="Integrase catalytic" evidence="7">
    <location>
        <begin position="223"/>
        <end position="386"/>
    </location>
</feature>
<dbReference type="Pfam" id="PF13276">
    <property type="entry name" value="HTH_21"/>
    <property type="match status" value="1"/>
</dbReference>
<dbReference type="InterPro" id="IPR048020">
    <property type="entry name" value="Transpos_IS3"/>
</dbReference>
<evidence type="ECO:0000256" key="4">
    <source>
        <dbReference type="ARBA" id="ARBA00037276"/>
    </source>
</evidence>
<reference evidence="8" key="1">
    <citation type="submission" date="2024-05" db="EMBL/GenBank/DDBJ databases">
        <title>Genome sequencing of novel strain.</title>
        <authorList>
            <person name="Ganbat D."/>
            <person name="Ganbat S."/>
            <person name="Lee S.-J."/>
        </authorList>
    </citation>
    <scope>NUCLEOTIDE SEQUENCE</scope>
    <source>
        <strain evidence="8">SMD15-11</strain>
    </source>
</reference>
<dbReference type="InterPro" id="IPR025948">
    <property type="entry name" value="HTH-like_dom"/>
</dbReference>
<dbReference type="GO" id="GO:0006313">
    <property type="term" value="P:DNA transposition"/>
    <property type="evidence" value="ECO:0007669"/>
    <property type="project" value="InterPro"/>
</dbReference>
<dbReference type="PROSITE" id="PS50994">
    <property type="entry name" value="INTEGRASE"/>
    <property type="match status" value="1"/>
</dbReference>
<dbReference type="SUPFAM" id="SSF53098">
    <property type="entry name" value="Ribonuclease H-like"/>
    <property type="match status" value="1"/>
</dbReference>
<gene>
    <name evidence="8" type="ORF">AAIA72_09125</name>
</gene>
<dbReference type="InterPro" id="IPR012337">
    <property type="entry name" value="RNaseH-like_sf"/>
</dbReference>
<evidence type="ECO:0000313" key="8">
    <source>
        <dbReference type="EMBL" id="XDT70973.1"/>
    </source>
</evidence>
<dbReference type="FunFam" id="3.30.420.10:FF:000030">
    <property type="entry name" value="IS3, transposase orfB"/>
    <property type="match status" value="1"/>
</dbReference>
<evidence type="ECO:0000259" key="7">
    <source>
        <dbReference type="PROSITE" id="PS50994"/>
    </source>
</evidence>
<dbReference type="InterPro" id="IPR002514">
    <property type="entry name" value="Transposase_8"/>
</dbReference>
<evidence type="ECO:0000256" key="5">
    <source>
        <dbReference type="ARBA" id="ARBA00043964"/>
    </source>
</evidence>
<evidence type="ECO:0000256" key="6">
    <source>
        <dbReference type="SAM" id="Coils"/>
    </source>
</evidence>
<dbReference type="PANTHER" id="PTHR46889">
    <property type="entry name" value="TRANSPOSASE INSF FOR INSERTION SEQUENCE IS3B-RELATED"/>
    <property type="match status" value="1"/>
</dbReference>
<evidence type="ECO:0000256" key="2">
    <source>
        <dbReference type="ARBA" id="ARBA00022578"/>
    </source>
</evidence>
<dbReference type="Pfam" id="PF00665">
    <property type="entry name" value="rve"/>
    <property type="match status" value="1"/>
</dbReference>
<dbReference type="InterPro" id="IPR050900">
    <property type="entry name" value="Transposase_IS3/IS150/IS904"/>
</dbReference>